<sequence>MYEDSGQRSSGMGQIWLYKGRITLNEDLLKIELSLRHRLVMYVSQVQHIAQPVLTEEFSNWVFPWLTGGTRALTADGTLRNAEQFAGM</sequence>
<keyword evidence="2" id="KW-1185">Reference proteome</keyword>
<dbReference type="AlphaFoldDB" id="A0AAE0ZP78"/>
<comment type="caution">
    <text evidence="1">The sequence shown here is derived from an EMBL/GenBank/DDBJ whole genome shotgun (WGS) entry which is preliminary data.</text>
</comment>
<dbReference type="EMBL" id="JAWDGP010003606">
    <property type="protein sequence ID" value="KAK3772758.1"/>
    <property type="molecule type" value="Genomic_DNA"/>
</dbReference>
<evidence type="ECO:0000313" key="2">
    <source>
        <dbReference type="Proteomes" id="UP001283361"/>
    </source>
</evidence>
<protein>
    <submittedName>
        <fullName evidence="1">Uncharacterized protein</fullName>
    </submittedName>
</protein>
<accession>A0AAE0ZP78</accession>
<dbReference type="Proteomes" id="UP001283361">
    <property type="component" value="Unassembled WGS sequence"/>
</dbReference>
<organism evidence="1 2">
    <name type="scientific">Elysia crispata</name>
    <name type="common">lettuce slug</name>
    <dbReference type="NCBI Taxonomy" id="231223"/>
    <lineage>
        <taxon>Eukaryota</taxon>
        <taxon>Metazoa</taxon>
        <taxon>Spiralia</taxon>
        <taxon>Lophotrochozoa</taxon>
        <taxon>Mollusca</taxon>
        <taxon>Gastropoda</taxon>
        <taxon>Heterobranchia</taxon>
        <taxon>Euthyneura</taxon>
        <taxon>Panpulmonata</taxon>
        <taxon>Sacoglossa</taxon>
        <taxon>Placobranchoidea</taxon>
        <taxon>Plakobranchidae</taxon>
        <taxon>Elysia</taxon>
    </lineage>
</organism>
<proteinExistence type="predicted"/>
<reference evidence="1" key="1">
    <citation type="journal article" date="2023" name="G3 (Bethesda)">
        <title>A reference genome for the long-term kleptoplast-retaining sea slug Elysia crispata morphotype clarki.</title>
        <authorList>
            <person name="Eastman K.E."/>
            <person name="Pendleton A.L."/>
            <person name="Shaikh M.A."/>
            <person name="Suttiyut T."/>
            <person name="Ogas R."/>
            <person name="Tomko P."/>
            <person name="Gavelis G."/>
            <person name="Widhalm J.R."/>
            <person name="Wisecaver J.H."/>
        </authorList>
    </citation>
    <scope>NUCLEOTIDE SEQUENCE</scope>
    <source>
        <strain evidence="1">ECLA1</strain>
    </source>
</reference>
<evidence type="ECO:0000313" key="1">
    <source>
        <dbReference type="EMBL" id="KAK3772758.1"/>
    </source>
</evidence>
<name>A0AAE0ZP78_9GAST</name>
<gene>
    <name evidence="1" type="ORF">RRG08_049248</name>
</gene>